<feature type="domain" description="Peptidase M28" evidence="15">
    <location>
        <begin position="168"/>
        <end position="369"/>
    </location>
</feature>
<proteinExistence type="inferred from homology"/>
<evidence type="ECO:0000256" key="4">
    <source>
        <dbReference type="ARBA" id="ARBA00022670"/>
    </source>
</evidence>
<keyword evidence="11" id="KW-0325">Glycoprotein</keyword>
<dbReference type="GO" id="GO:0046872">
    <property type="term" value="F:metal ion binding"/>
    <property type="evidence" value="ECO:0007669"/>
    <property type="project" value="UniProtKB-KW"/>
</dbReference>
<dbReference type="FunCoup" id="A0A136IRH6">
    <property type="interactions" value="25"/>
</dbReference>
<dbReference type="Proteomes" id="UP000070501">
    <property type="component" value="Unassembled WGS sequence"/>
</dbReference>
<dbReference type="SUPFAM" id="SSF53187">
    <property type="entry name" value="Zn-dependent exopeptidases"/>
    <property type="match status" value="1"/>
</dbReference>
<dbReference type="EC" id="3.4.-.-" evidence="14"/>
<evidence type="ECO:0000259" key="15">
    <source>
        <dbReference type="Pfam" id="PF04389"/>
    </source>
</evidence>
<evidence type="ECO:0000256" key="2">
    <source>
        <dbReference type="ARBA" id="ARBA00011245"/>
    </source>
</evidence>
<dbReference type="Pfam" id="PF04389">
    <property type="entry name" value="Peptidase_M28"/>
    <property type="match status" value="1"/>
</dbReference>
<dbReference type="STRING" id="196109.A0A136IRH6"/>
<comment type="similarity">
    <text evidence="13">Belongs to the peptidase M28 family. M28E subfamily.</text>
</comment>
<evidence type="ECO:0000256" key="1">
    <source>
        <dbReference type="ARBA" id="ARBA00001947"/>
    </source>
</evidence>
<keyword evidence="9" id="KW-0865">Zymogen</keyword>
<comment type="function">
    <text evidence="12">Extracellular aminopeptidase that allows assimilation of proteinaceous substrates.</text>
</comment>
<dbReference type="GO" id="GO:0008235">
    <property type="term" value="F:metalloexopeptidase activity"/>
    <property type="evidence" value="ECO:0007669"/>
    <property type="project" value="InterPro"/>
</dbReference>
<keyword evidence="6" id="KW-0732">Signal</keyword>
<evidence type="ECO:0000313" key="17">
    <source>
        <dbReference type="Proteomes" id="UP000070501"/>
    </source>
</evidence>
<keyword evidence="7 14" id="KW-0378">Hydrolase</keyword>
<dbReference type="Gene3D" id="3.40.630.10">
    <property type="entry name" value="Zn peptidases"/>
    <property type="match status" value="1"/>
</dbReference>
<dbReference type="PANTHER" id="PTHR12147:SF56">
    <property type="entry name" value="AMINOPEPTIDASE YDR415C-RELATED"/>
    <property type="match status" value="1"/>
</dbReference>
<dbReference type="GO" id="GO:0004177">
    <property type="term" value="F:aminopeptidase activity"/>
    <property type="evidence" value="ECO:0007669"/>
    <property type="project" value="UniProtKB-KW"/>
</dbReference>
<evidence type="ECO:0000256" key="11">
    <source>
        <dbReference type="ARBA" id="ARBA00023180"/>
    </source>
</evidence>
<dbReference type="GO" id="GO:0006508">
    <property type="term" value="P:proteolysis"/>
    <property type="evidence" value="ECO:0007669"/>
    <property type="project" value="UniProtKB-KW"/>
</dbReference>
<evidence type="ECO:0000256" key="8">
    <source>
        <dbReference type="ARBA" id="ARBA00022833"/>
    </source>
</evidence>
<evidence type="ECO:0000313" key="16">
    <source>
        <dbReference type="EMBL" id="KXJ87517.1"/>
    </source>
</evidence>
<dbReference type="AlphaFoldDB" id="A0A136IRH6"/>
<evidence type="ECO:0000256" key="7">
    <source>
        <dbReference type="ARBA" id="ARBA00022801"/>
    </source>
</evidence>
<accession>A0A136IRH6</accession>
<gene>
    <name evidence="16" type="ORF">Micbo1qcDRAFT_124669</name>
</gene>
<evidence type="ECO:0000256" key="14">
    <source>
        <dbReference type="RuleBase" id="RU361240"/>
    </source>
</evidence>
<dbReference type="CDD" id="cd03879">
    <property type="entry name" value="M28_AAP"/>
    <property type="match status" value="1"/>
</dbReference>
<keyword evidence="5 14" id="KW-0479">Metal-binding</keyword>
<name>A0A136IRH6_9PEZI</name>
<keyword evidence="4 14" id="KW-0645">Protease</keyword>
<keyword evidence="10" id="KW-1015">Disulfide bond</keyword>
<evidence type="ECO:0000256" key="5">
    <source>
        <dbReference type="ARBA" id="ARBA00022723"/>
    </source>
</evidence>
<evidence type="ECO:0000256" key="6">
    <source>
        <dbReference type="ARBA" id="ARBA00022729"/>
    </source>
</evidence>
<evidence type="ECO:0000256" key="9">
    <source>
        <dbReference type="ARBA" id="ARBA00023145"/>
    </source>
</evidence>
<dbReference type="PANTHER" id="PTHR12147">
    <property type="entry name" value="METALLOPEPTIDASE M28 FAMILY MEMBER"/>
    <property type="match status" value="1"/>
</dbReference>
<comment type="subunit">
    <text evidence="2">Monomer.</text>
</comment>
<dbReference type="InterPro" id="IPR007484">
    <property type="entry name" value="Peptidase_M28"/>
</dbReference>
<dbReference type="OrthoDB" id="2214at2759"/>
<dbReference type="FunFam" id="3.40.630.10:FF:000042">
    <property type="entry name" value="Peptide hydrolase"/>
    <property type="match status" value="1"/>
</dbReference>
<sequence length="379" mass="41279">MACSFETHPSLVDRFVKLRAEPLEGEPMYTLEFADGTTRQVTDDERWALKRAHIRFFDITDQGDELAVYSPPMSIASADTDGEMTIQAYPTAMTQTTAVRSLIAKYSVANVRSKLTTFSGFFNRYYRSTYGVQSAQWLFDQVQATITASGAQGVTVRKVTHTFSQFSVVATIPGTSAKTVVVGAHQDSINQANPANGQAAGADDDGSGSMAILEAFRVMLTDSRIAAGQAPNTLEFHWYAAEEAGLLGSQAIFQQYAREGRNVAAMLQQDMVGYSPKGVFGVITDNVSATLTSFTRLVINAYTSIKSVDTRCGYGCSDHASATRSGYPSAFVFEAAFSDSNPDIHSTRDTIDKVNFNHVLEHGKLILGFMYELAFSPNI</sequence>
<evidence type="ECO:0000256" key="10">
    <source>
        <dbReference type="ARBA" id="ARBA00023157"/>
    </source>
</evidence>
<keyword evidence="17" id="KW-1185">Reference proteome</keyword>
<evidence type="ECO:0000256" key="3">
    <source>
        <dbReference type="ARBA" id="ARBA00022438"/>
    </source>
</evidence>
<dbReference type="EMBL" id="KQ964262">
    <property type="protein sequence ID" value="KXJ87517.1"/>
    <property type="molecule type" value="Genomic_DNA"/>
</dbReference>
<keyword evidence="8 14" id="KW-0862">Zinc</keyword>
<dbReference type="InterPro" id="IPR045175">
    <property type="entry name" value="M28_fam"/>
</dbReference>
<evidence type="ECO:0000256" key="12">
    <source>
        <dbReference type="ARBA" id="ARBA00043843"/>
    </source>
</evidence>
<evidence type="ECO:0000256" key="13">
    <source>
        <dbReference type="ARBA" id="ARBA00043962"/>
    </source>
</evidence>
<organism evidence="16 17">
    <name type="scientific">Microdochium bolleyi</name>
    <dbReference type="NCBI Taxonomy" id="196109"/>
    <lineage>
        <taxon>Eukaryota</taxon>
        <taxon>Fungi</taxon>
        <taxon>Dikarya</taxon>
        <taxon>Ascomycota</taxon>
        <taxon>Pezizomycotina</taxon>
        <taxon>Sordariomycetes</taxon>
        <taxon>Xylariomycetidae</taxon>
        <taxon>Xylariales</taxon>
        <taxon>Microdochiaceae</taxon>
        <taxon>Microdochium</taxon>
    </lineage>
</organism>
<keyword evidence="3" id="KW-0031">Aminopeptidase</keyword>
<comment type="cofactor">
    <cofactor evidence="1">
        <name>Zn(2+)</name>
        <dbReference type="ChEBI" id="CHEBI:29105"/>
    </cofactor>
</comment>
<protein>
    <recommendedName>
        <fullName evidence="14">Peptide hydrolase</fullName>
        <ecNumber evidence="14">3.4.-.-</ecNumber>
    </recommendedName>
</protein>
<dbReference type="InParanoid" id="A0A136IRH6"/>
<reference evidence="17" key="1">
    <citation type="submission" date="2016-02" db="EMBL/GenBank/DDBJ databases">
        <title>Draft genome sequence of Microdochium bolleyi, a fungal endophyte of beachgrass.</title>
        <authorList>
            <consortium name="DOE Joint Genome Institute"/>
            <person name="David A.S."/>
            <person name="May G."/>
            <person name="Haridas S."/>
            <person name="Lim J."/>
            <person name="Wang M."/>
            <person name="Labutti K."/>
            <person name="Lipzen A."/>
            <person name="Barry K."/>
            <person name="Grigoriev I.V."/>
        </authorList>
    </citation>
    <scope>NUCLEOTIDE SEQUENCE [LARGE SCALE GENOMIC DNA]</scope>
    <source>
        <strain evidence="17">J235TASD1</strain>
    </source>
</reference>